<evidence type="ECO:0000256" key="2">
    <source>
        <dbReference type="ARBA" id="ARBA00004496"/>
    </source>
</evidence>
<dbReference type="AlphaFoldDB" id="A0A2G9UZ77"/>
<dbReference type="CDD" id="cd06257">
    <property type="entry name" value="DnaJ"/>
    <property type="match status" value="1"/>
</dbReference>
<dbReference type="PANTHER" id="PTHR44313">
    <property type="entry name" value="DNAJ HOMOLOG SUBFAMILY C MEMBER 17"/>
    <property type="match status" value="1"/>
</dbReference>
<dbReference type="Proteomes" id="UP000230423">
    <property type="component" value="Unassembled WGS sequence"/>
</dbReference>
<accession>A0A2G9UZ77</accession>
<evidence type="ECO:0000256" key="5">
    <source>
        <dbReference type="ARBA" id="ARBA00023242"/>
    </source>
</evidence>
<dbReference type="InterPro" id="IPR052094">
    <property type="entry name" value="Pre-mRNA-splicing_ERAD"/>
</dbReference>
<evidence type="ECO:0000256" key="1">
    <source>
        <dbReference type="ARBA" id="ARBA00004123"/>
    </source>
</evidence>
<dbReference type="GO" id="GO:0000390">
    <property type="term" value="P:spliceosomal complex disassembly"/>
    <property type="evidence" value="ECO:0007669"/>
    <property type="project" value="TreeGrafter"/>
</dbReference>
<dbReference type="PRINTS" id="PR00625">
    <property type="entry name" value="JDOMAIN"/>
</dbReference>
<evidence type="ECO:0000259" key="8">
    <source>
        <dbReference type="PROSITE" id="PS50076"/>
    </source>
</evidence>
<protein>
    <submittedName>
        <fullName evidence="9">DnaJ domain protein</fullName>
    </submittedName>
</protein>
<evidence type="ECO:0000256" key="3">
    <source>
        <dbReference type="ARBA" id="ARBA00022490"/>
    </source>
</evidence>
<dbReference type="PROSITE" id="PS50076">
    <property type="entry name" value="DNAJ_2"/>
    <property type="match status" value="1"/>
</dbReference>
<feature type="compositionally biased region" description="Basic and acidic residues" evidence="7">
    <location>
        <begin position="263"/>
        <end position="278"/>
    </location>
</feature>
<dbReference type="Gene3D" id="1.10.287.110">
    <property type="entry name" value="DnaJ domain"/>
    <property type="match status" value="1"/>
</dbReference>
<organism evidence="9 10">
    <name type="scientific">Teladorsagia circumcincta</name>
    <name type="common">Brown stomach worm</name>
    <name type="synonym">Ostertagia circumcincta</name>
    <dbReference type="NCBI Taxonomy" id="45464"/>
    <lineage>
        <taxon>Eukaryota</taxon>
        <taxon>Metazoa</taxon>
        <taxon>Ecdysozoa</taxon>
        <taxon>Nematoda</taxon>
        <taxon>Chromadorea</taxon>
        <taxon>Rhabditida</taxon>
        <taxon>Rhabditina</taxon>
        <taxon>Rhabditomorpha</taxon>
        <taxon>Strongyloidea</taxon>
        <taxon>Trichostrongylidae</taxon>
        <taxon>Teladorsagia</taxon>
    </lineage>
</organism>
<evidence type="ECO:0000256" key="6">
    <source>
        <dbReference type="SAM" id="Coils"/>
    </source>
</evidence>
<dbReference type="EMBL" id="KZ345131">
    <property type="protein sequence ID" value="PIO75547.1"/>
    <property type="molecule type" value="Genomic_DNA"/>
</dbReference>
<feature type="coiled-coil region" evidence="6">
    <location>
        <begin position="88"/>
        <end position="167"/>
    </location>
</feature>
<evidence type="ECO:0000313" key="9">
    <source>
        <dbReference type="EMBL" id="PIO75547.1"/>
    </source>
</evidence>
<dbReference type="OrthoDB" id="10250354at2759"/>
<evidence type="ECO:0000256" key="7">
    <source>
        <dbReference type="SAM" id="MobiDB-lite"/>
    </source>
</evidence>
<keyword evidence="5" id="KW-0539">Nucleus</keyword>
<dbReference type="InterPro" id="IPR012677">
    <property type="entry name" value="Nucleotide-bd_a/b_plait_sf"/>
</dbReference>
<comment type="subcellular location">
    <subcellularLocation>
        <location evidence="2">Cytoplasm</location>
    </subcellularLocation>
    <subcellularLocation>
        <location evidence="1">Nucleus</location>
    </subcellularLocation>
</comment>
<dbReference type="Gene3D" id="3.30.70.330">
    <property type="match status" value="1"/>
</dbReference>
<dbReference type="PROSITE" id="PS00636">
    <property type="entry name" value="DNAJ_1"/>
    <property type="match status" value="1"/>
</dbReference>
<dbReference type="GO" id="GO:0003723">
    <property type="term" value="F:RNA binding"/>
    <property type="evidence" value="ECO:0007669"/>
    <property type="project" value="InterPro"/>
</dbReference>
<dbReference type="InterPro" id="IPR018253">
    <property type="entry name" value="DnaJ_domain_CS"/>
</dbReference>
<dbReference type="GO" id="GO:0005681">
    <property type="term" value="C:spliceosomal complex"/>
    <property type="evidence" value="ECO:0007669"/>
    <property type="project" value="TreeGrafter"/>
</dbReference>
<keyword evidence="4" id="KW-0143">Chaperone</keyword>
<evidence type="ECO:0000313" key="10">
    <source>
        <dbReference type="Proteomes" id="UP000230423"/>
    </source>
</evidence>
<dbReference type="InterPro" id="IPR001623">
    <property type="entry name" value="DnaJ_domain"/>
</dbReference>
<dbReference type="PANTHER" id="PTHR44313:SF1">
    <property type="entry name" value="DNAJ HOMOLOG SUBFAMILY C MEMBER 17"/>
    <property type="match status" value="1"/>
</dbReference>
<gene>
    <name evidence="9" type="ORF">TELCIR_02397</name>
</gene>
<reference evidence="9 10" key="1">
    <citation type="submission" date="2015-09" db="EMBL/GenBank/DDBJ databases">
        <title>Draft genome of the parasitic nematode Teladorsagia circumcincta isolate WARC Sus (inbred).</title>
        <authorList>
            <person name="Mitreva M."/>
        </authorList>
    </citation>
    <scope>NUCLEOTIDE SEQUENCE [LARGE SCALE GENOMIC DNA]</scope>
    <source>
        <strain evidence="9 10">S</strain>
    </source>
</reference>
<keyword evidence="10" id="KW-1185">Reference proteome</keyword>
<evidence type="ECO:0000256" key="4">
    <source>
        <dbReference type="ARBA" id="ARBA00023186"/>
    </source>
</evidence>
<dbReference type="Pfam" id="PF00076">
    <property type="entry name" value="RRM_1"/>
    <property type="match status" value="1"/>
</dbReference>
<dbReference type="InterPro" id="IPR036869">
    <property type="entry name" value="J_dom_sf"/>
</dbReference>
<keyword evidence="3" id="KW-0963">Cytoplasm</keyword>
<sequence>MAPKISFNPYEVLELERGCSDKELQKAYKQQCLRWHPDKNLGNKEEAQKKFIIAKEAFQFLFDKTNRDEYDRDFERAKFREANHRARMEKADSTRRKLIDELHQREKEFAEKRHTDEHLTPAQLHQKRREEEKRIRSEFERLRQRLEKEAADEVHAQQERLARLAKEQAEGKALEETGEKHATLRVKWRPLDEKDYDEEKLQKLFESYGTISMITPIRTTKKGDRICMIEFDSNHSEWGAELEHGKDGPEISASWLIPPQASKDGEKGGNTSNEKRSEFASMSYEELQAKLFGDMPPPPEKRKKWHEEEGD</sequence>
<name>A0A2G9UZ77_TELCI</name>
<dbReference type="GO" id="GO:0005737">
    <property type="term" value="C:cytoplasm"/>
    <property type="evidence" value="ECO:0007669"/>
    <property type="project" value="UniProtKB-SubCell"/>
</dbReference>
<keyword evidence="6" id="KW-0175">Coiled coil</keyword>
<feature type="domain" description="J" evidence="8">
    <location>
        <begin position="8"/>
        <end position="74"/>
    </location>
</feature>
<feature type="region of interest" description="Disordered" evidence="7">
    <location>
        <begin position="240"/>
        <end position="311"/>
    </location>
</feature>
<dbReference type="SMART" id="SM00271">
    <property type="entry name" value="DnaJ"/>
    <property type="match status" value="1"/>
</dbReference>
<dbReference type="Pfam" id="PF00226">
    <property type="entry name" value="DnaJ"/>
    <property type="match status" value="1"/>
</dbReference>
<proteinExistence type="predicted"/>
<dbReference type="InterPro" id="IPR000504">
    <property type="entry name" value="RRM_dom"/>
</dbReference>
<dbReference type="SUPFAM" id="SSF46565">
    <property type="entry name" value="Chaperone J-domain"/>
    <property type="match status" value="1"/>
</dbReference>